<accession>A0A371F0G3</accession>
<comment type="caution">
    <text evidence="2">The sequence shown here is derived from an EMBL/GenBank/DDBJ whole genome shotgun (WGS) entry which is preliminary data.</text>
</comment>
<evidence type="ECO:0000256" key="1">
    <source>
        <dbReference type="SAM" id="MobiDB-lite"/>
    </source>
</evidence>
<proteinExistence type="predicted"/>
<dbReference type="AlphaFoldDB" id="A0A371F0G3"/>
<dbReference type="Gene3D" id="3.10.10.10">
    <property type="entry name" value="HIV Type 1 Reverse Transcriptase, subunit A, domain 1"/>
    <property type="match status" value="1"/>
</dbReference>
<feature type="non-terminal residue" evidence="2">
    <location>
        <position position="1"/>
    </location>
</feature>
<dbReference type="SUPFAM" id="SSF56672">
    <property type="entry name" value="DNA/RNA polymerases"/>
    <property type="match status" value="1"/>
</dbReference>
<gene>
    <name evidence="2" type="ORF">CR513_48914</name>
</gene>
<reference evidence="2" key="1">
    <citation type="submission" date="2018-05" db="EMBL/GenBank/DDBJ databases">
        <title>Draft genome of Mucuna pruriens seed.</title>
        <authorList>
            <person name="Nnadi N.E."/>
            <person name="Vos R."/>
            <person name="Hasami M.H."/>
            <person name="Devisetty U.K."/>
            <person name="Aguiy J.C."/>
        </authorList>
    </citation>
    <scope>NUCLEOTIDE SEQUENCE [LARGE SCALE GENOMIC DNA]</scope>
    <source>
        <strain evidence="2">JCA_2017</strain>
    </source>
</reference>
<dbReference type="Proteomes" id="UP000257109">
    <property type="component" value="Unassembled WGS sequence"/>
</dbReference>
<dbReference type="InterPro" id="IPR043502">
    <property type="entry name" value="DNA/RNA_pol_sf"/>
</dbReference>
<sequence>MKHPTKDHSIFSIDIIDELVEEYKPIGTTSANFSNFVEIPNEAETDSKSQPKAGFNSTHTKSKQVEAESDFGQSSPHSDRHFPVIIANNLNQEQEEKLLNVLQKHQKILLEEEAQPIRQQQRRLNPTILDMVKKEVTRLVAVEIIYPISDSQWLSSIQVVPKKSGMTVMKDWHDEMMLTHI</sequence>
<keyword evidence="3" id="KW-1185">Reference proteome</keyword>
<evidence type="ECO:0000313" key="3">
    <source>
        <dbReference type="Proteomes" id="UP000257109"/>
    </source>
</evidence>
<dbReference type="OrthoDB" id="1723412at2759"/>
<evidence type="ECO:0000313" key="2">
    <source>
        <dbReference type="EMBL" id="RDX71694.1"/>
    </source>
</evidence>
<organism evidence="2 3">
    <name type="scientific">Mucuna pruriens</name>
    <name type="common">Velvet bean</name>
    <name type="synonym">Dolichos pruriens</name>
    <dbReference type="NCBI Taxonomy" id="157652"/>
    <lineage>
        <taxon>Eukaryota</taxon>
        <taxon>Viridiplantae</taxon>
        <taxon>Streptophyta</taxon>
        <taxon>Embryophyta</taxon>
        <taxon>Tracheophyta</taxon>
        <taxon>Spermatophyta</taxon>
        <taxon>Magnoliopsida</taxon>
        <taxon>eudicotyledons</taxon>
        <taxon>Gunneridae</taxon>
        <taxon>Pentapetalae</taxon>
        <taxon>rosids</taxon>
        <taxon>fabids</taxon>
        <taxon>Fabales</taxon>
        <taxon>Fabaceae</taxon>
        <taxon>Papilionoideae</taxon>
        <taxon>50 kb inversion clade</taxon>
        <taxon>NPAAA clade</taxon>
        <taxon>indigoferoid/millettioid clade</taxon>
        <taxon>Phaseoleae</taxon>
        <taxon>Mucuna</taxon>
    </lineage>
</organism>
<feature type="region of interest" description="Disordered" evidence="1">
    <location>
        <begin position="43"/>
        <end position="78"/>
    </location>
</feature>
<name>A0A371F0G3_MUCPR</name>
<protein>
    <submittedName>
        <fullName evidence="2">Uncharacterized protein</fullName>
    </submittedName>
</protein>
<dbReference type="EMBL" id="QJKJ01011238">
    <property type="protein sequence ID" value="RDX71694.1"/>
    <property type="molecule type" value="Genomic_DNA"/>
</dbReference>